<organism evidence="1 2">
    <name type="scientific">Trichonephila inaurata madagascariensis</name>
    <dbReference type="NCBI Taxonomy" id="2747483"/>
    <lineage>
        <taxon>Eukaryota</taxon>
        <taxon>Metazoa</taxon>
        <taxon>Ecdysozoa</taxon>
        <taxon>Arthropoda</taxon>
        <taxon>Chelicerata</taxon>
        <taxon>Arachnida</taxon>
        <taxon>Araneae</taxon>
        <taxon>Araneomorphae</taxon>
        <taxon>Entelegynae</taxon>
        <taxon>Araneoidea</taxon>
        <taxon>Nephilidae</taxon>
        <taxon>Trichonephila</taxon>
        <taxon>Trichonephila inaurata</taxon>
    </lineage>
</organism>
<keyword evidence="2" id="KW-1185">Reference proteome</keyword>
<dbReference type="EMBL" id="BMAV01006718">
    <property type="protein sequence ID" value="GFY48955.1"/>
    <property type="molecule type" value="Genomic_DNA"/>
</dbReference>
<sequence length="125" mass="14377">MDVIFQNEPELILRNHGIIGFLLKSLLELMRDLMQGSSLFCTGAKGQRENLSYHTHLLVATTCDAKGHEYDGSNNMASKLEPNLEDHKFIYLLKVMRTLSEKNCNVLENKELTILMEWFQINTAF</sequence>
<name>A0A8X6X9Y8_9ARAC</name>
<comment type="caution">
    <text evidence="1">The sequence shown here is derived from an EMBL/GenBank/DDBJ whole genome shotgun (WGS) entry which is preliminary data.</text>
</comment>
<gene>
    <name evidence="1" type="ORF">TNIN_377241</name>
</gene>
<reference evidence="1" key="1">
    <citation type="submission" date="2020-08" db="EMBL/GenBank/DDBJ databases">
        <title>Multicomponent nature underlies the extraordinary mechanical properties of spider dragline silk.</title>
        <authorList>
            <person name="Kono N."/>
            <person name="Nakamura H."/>
            <person name="Mori M."/>
            <person name="Yoshida Y."/>
            <person name="Ohtoshi R."/>
            <person name="Malay A.D."/>
            <person name="Moran D.A.P."/>
            <person name="Tomita M."/>
            <person name="Numata K."/>
            <person name="Arakawa K."/>
        </authorList>
    </citation>
    <scope>NUCLEOTIDE SEQUENCE</scope>
</reference>
<dbReference type="Proteomes" id="UP000886998">
    <property type="component" value="Unassembled WGS sequence"/>
</dbReference>
<evidence type="ECO:0000313" key="1">
    <source>
        <dbReference type="EMBL" id="GFY48955.1"/>
    </source>
</evidence>
<accession>A0A8X6X9Y8</accession>
<evidence type="ECO:0000313" key="2">
    <source>
        <dbReference type="Proteomes" id="UP000886998"/>
    </source>
</evidence>
<dbReference type="AlphaFoldDB" id="A0A8X6X9Y8"/>
<proteinExistence type="predicted"/>
<protein>
    <submittedName>
        <fullName evidence="1">Uncharacterized protein</fullName>
    </submittedName>
</protein>